<sequence>MVHNKSNRACLNFENVALKEGQSRSQWYKLSPTVARTKEIRQFPQC</sequence>
<evidence type="ECO:0000313" key="1">
    <source>
        <dbReference type="EMBL" id="CUR31157.1"/>
    </source>
</evidence>
<dbReference type="AlphaFoldDB" id="A0A1J1LF13"/>
<protein>
    <submittedName>
        <fullName evidence="1">Uncharacterized protein</fullName>
    </submittedName>
</protein>
<gene>
    <name evidence="1" type="ORF">PL9214290748</name>
</gene>
<accession>A0A1J1LF13</accession>
<keyword evidence="2" id="KW-1185">Reference proteome</keyword>
<evidence type="ECO:0000313" key="2">
    <source>
        <dbReference type="Proteomes" id="UP000184315"/>
    </source>
</evidence>
<dbReference type="Proteomes" id="UP000184315">
    <property type="component" value="Unassembled WGS sequence"/>
</dbReference>
<reference evidence="2" key="1">
    <citation type="submission" date="2015-10" db="EMBL/GenBank/DDBJ databases">
        <authorList>
            <person name="Regsiter A."/>
            <person name="william w."/>
        </authorList>
    </citation>
    <scope>NUCLEOTIDE SEQUENCE [LARGE SCALE GENOMIC DNA]</scope>
</reference>
<dbReference type="EMBL" id="CZDF01000132">
    <property type="protein sequence ID" value="CUR31157.1"/>
    <property type="molecule type" value="Genomic_DNA"/>
</dbReference>
<organism evidence="1 2">
    <name type="scientific">Planktothrix tepida PCC 9214</name>
    <dbReference type="NCBI Taxonomy" id="671072"/>
    <lineage>
        <taxon>Bacteria</taxon>
        <taxon>Bacillati</taxon>
        <taxon>Cyanobacteriota</taxon>
        <taxon>Cyanophyceae</taxon>
        <taxon>Oscillatoriophycideae</taxon>
        <taxon>Oscillatoriales</taxon>
        <taxon>Microcoleaceae</taxon>
        <taxon>Planktothrix</taxon>
    </lineage>
</organism>
<name>A0A1J1LF13_9CYAN</name>
<proteinExistence type="predicted"/>